<evidence type="ECO:0000313" key="1">
    <source>
        <dbReference type="EMBL" id="KAF3141674.1"/>
    </source>
</evidence>
<reference evidence="1 2" key="1">
    <citation type="submission" date="2019-06" db="EMBL/GenBank/DDBJ databases">
        <authorList>
            <person name="Palmer J.M."/>
        </authorList>
    </citation>
    <scope>NUCLEOTIDE SEQUENCE [LARGE SCALE GENOMIC DNA]</scope>
    <source>
        <strain evidence="1 2">TWF703</strain>
    </source>
</reference>
<organism evidence="1 2">
    <name type="scientific">Orbilia oligospora</name>
    <name type="common">Nematode-trapping fungus</name>
    <name type="synonym">Arthrobotrys oligospora</name>
    <dbReference type="NCBI Taxonomy" id="2813651"/>
    <lineage>
        <taxon>Eukaryota</taxon>
        <taxon>Fungi</taxon>
        <taxon>Dikarya</taxon>
        <taxon>Ascomycota</taxon>
        <taxon>Pezizomycotina</taxon>
        <taxon>Orbiliomycetes</taxon>
        <taxon>Orbiliales</taxon>
        <taxon>Orbiliaceae</taxon>
        <taxon>Orbilia</taxon>
    </lineage>
</organism>
<gene>
    <name evidence="1" type="ORF">TWF703_001695</name>
</gene>
<accession>A0A7C8JRH3</accession>
<dbReference type="InterPro" id="IPR015943">
    <property type="entry name" value="WD40/YVTN_repeat-like_dom_sf"/>
</dbReference>
<evidence type="ECO:0000313" key="2">
    <source>
        <dbReference type="Proteomes" id="UP000480548"/>
    </source>
</evidence>
<comment type="caution">
    <text evidence="1">The sequence shown here is derived from an EMBL/GenBank/DDBJ whole genome shotgun (WGS) entry which is preliminary data.</text>
</comment>
<protein>
    <submittedName>
        <fullName evidence="1">Uncharacterized protein</fullName>
    </submittedName>
</protein>
<dbReference type="Proteomes" id="UP000480548">
    <property type="component" value="Unassembled WGS sequence"/>
</dbReference>
<dbReference type="Gene3D" id="2.130.10.10">
    <property type="entry name" value="YVTN repeat-like/Quinoprotein amine dehydrogenase"/>
    <property type="match status" value="1"/>
</dbReference>
<dbReference type="SUPFAM" id="SSF82171">
    <property type="entry name" value="DPP6 N-terminal domain-like"/>
    <property type="match status" value="1"/>
</dbReference>
<proteinExistence type="predicted"/>
<sequence length="202" mass="22566">MKLQLWDLASGQSQILLTDESPTGFKVAADFEFSSDPKWLAIKRATGHLILWETNNVSGSPRTLEPSNVQEERRHEVAGGTPRSLCFSVDNDQLFYITGNATVEAWNLATGSRSRIYMDESNRDFEIQALKPTPDGLHLALLILRYLVSIEFLHISTGWIVKTVDLESIGLGDVSLHHLKSFGTGYTTLRTLSFSEDGRLLQ</sequence>
<dbReference type="AlphaFoldDB" id="A0A7C8JRH3"/>
<name>A0A7C8JRH3_ORBOL</name>
<dbReference type="EMBL" id="WIQZ01000013">
    <property type="protein sequence ID" value="KAF3141674.1"/>
    <property type="molecule type" value="Genomic_DNA"/>
</dbReference>